<keyword evidence="2" id="KW-0413">Isomerase</keyword>
<evidence type="ECO:0000256" key="1">
    <source>
        <dbReference type="SAM" id="SignalP"/>
    </source>
</evidence>
<dbReference type="Pfam" id="PF06934">
    <property type="entry name" value="CTI"/>
    <property type="match status" value="1"/>
</dbReference>
<gene>
    <name evidence="2" type="ORF">G5S32_14560</name>
</gene>
<reference evidence="2 3" key="1">
    <citation type="submission" date="2020-02" db="EMBL/GenBank/DDBJ databases">
        <title>A complete genome of a marine bacterium Vibrio sp. ZWAL4003 isolated from the mangrove sediment with the ability to degrade polysaccharides.</title>
        <authorList>
            <person name="Wu J."/>
            <person name="Qu W."/>
            <person name="Zeng R."/>
        </authorList>
    </citation>
    <scope>NUCLEOTIDE SEQUENCE [LARGE SCALE GENOMIC DNA]</scope>
    <source>
        <strain evidence="2 3">ZWAL4003</strain>
    </source>
</reference>
<accession>A0A6G7CLV7</accession>
<evidence type="ECO:0000313" key="2">
    <source>
        <dbReference type="EMBL" id="QIH43089.1"/>
    </source>
</evidence>
<feature type="chain" id="PRO_5026321731" evidence="1">
    <location>
        <begin position="22"/>
        <end position="785"/>
    </location>
</feature>
<proteinExistence type="predicted"/>
<keyword evidence="1" id="KW-0732">Signal</keyword>
<keyword evidence="3" id="KW-1185">Reference proteome</keyword>
<sequence length="785" mass="90788">MNLRKLFLICLVLVFSGCATYAGLNYDELFGTPEVRERQVALDSPQAKYFMQEVKPIIDNRCVVCHACYDAPCQLKLSSVEGIDRGGSKTQVYEGTRLAAATPTRLFEDAQTTQEWRDFGFHPVLNERDQTTRANLEAGLVARLLQQKELHPQQQQDQLEGFDFSIYREQQCPTLEEHEAYQQEYPDWGMPFGMPNLNKSEYNKLMAWLENGAQMNEHIPLTSAQQELVDNYETLLNAEGKKNQLAARYIYEHLFLSHLYFSDLKEKTPRFFMLVRSVTPPGEPVKRIATRRPYDDPKVERVYYRIIAEQGTIVDKTHMPYALNNKRINDWKTWFIDADYKIDQLPSYEPSVAANPMTAFIDLPVNARYRFLLDNAQNTIMGFIKGPVCRGQLALNVINDDFWVFFLDPDKADIPEVNEFYRSQADNLKLPAEREDTINPIATWISYAKQQARYLEEKSAFTHKQFKDGRYVTTDLVWSGDGTNPNAALTVFRHFDSASVAQGLVGNKPKTAWVFDYSLLERVHYLLVAGFDVYGNFGHQLVTRMFMDFLRLEGESNFVTLLPQNMRHQELSSWYQDQTAYFTEFLLRNVKPFDEPSNVEYTTDDPKSELFDMLIARVKPVLSPRYDIVDTGFTDNHERELNSVNEIKGEGILPIPQLMMLMIESKAGQSQLFTLIHNNAHSNISSLFDEENNRVPENDSLTLVRGVLGSYPAAYLSLKETEIPELVERLRTLDGEESYVQLLDRFAVRRSSPDFWSFSDKVHQWYKQDQPVEAGLLDYNRFENR</sequence>
<dbReference type="InterPro" id="IPR010706">
    <property type="entry name" value="Fatty_acid_cis-trans_isomerase"/>
</dbReference>
<name>A0A6G7CLV7_9VIBR</name>
<dbReference type="PROSITE" id="PS51257">
    <property type="entry name" value="PROKAR_LIPOPROTEIN"/>
    <property type="match status" value="1"/>
</dbReference>
<dbReference type="EMBL" id="CP049331">
    <property type="protein sequence ID" value="QIH43089.1"/>
    <property type="molecule type" value="Genomic_DNA"/>
</dbReference>
<protein>
    <submittedName>
        <fullName evidence="2">Fatty acid cis/trans isomerase</fullName>
    </submittedName>
</protein>
<evidence type="ECO:0000313" key="3">
    <source>
        <dbReference type="Proteomes" id="UP000503003"/>
    </source>
</evidence>
<feature type="signal peptide" evidence="1">
    <location>
        <begin position="1"/>
        <end position="21"/>
    </location>
</feature>
<dbReference type="Proteomes" id="UP000503003">
    <property type="component" value="Chromosome 1"/>
</dbReference>
<dbReference type="RefSeq" id="WP_165312633.1">
    <property type="nucleotide sequence ID" value="NZ_CP049331.1"/>
</dbReference>
<dbReference type="GO" id="GO:0016853">
    <property type="term" value="F:isomerase activity"/>
    <property type="evidence" value="ECO:0007669"/>
    <property type="project" value="UniProtKB-KW"/>
</dbReference>
<organism evidence="2 3">
    <name type="scientific">Vibrio ziniensis</name>
    <dbReference type="NCBI Taxonomy" id="2711221"/>
    <lineage>
        <taxon>Bacteria</taxon>
        <taxon>Pseudomonadati</taxon>
        <taxon>Pseudomonadota</taxon>
        <taxon>Gammaproteobacteria</taxon>
        <taxon>Vibrionales</taxon>
        <taxon>Vibrionaceae</taxon>
        <taxon>Vibrio</taxon>
    </lineage>
</organism>
<dbReference type="AlphaFoldDB" id="A0A6G7CLV7"/>
<dbReference type="KEGG" id="vzi:G5S32_14560"/>